<dbReference type="Gene3D" id="3.40.50.1820">
    <property type="entry name" value="alpha/beta hydrolase"/>
    <property type="match status" value="1"/>
</dbReference>
<dbReference type="Proteomes" id="UP000799438">
    <property type="component" value="Unassembled WGS sequence"/>
</dbReference>
<dbReference type="GeneID" id="54298382"/>
<dbReference type="EMBL" id="ML995493">
    <property type="protein sequence ID" value="KAF2139209.1"/>
    <property type="molecule type" value="Genomic_DNA"/>
</dbReference>
<dbReference type="OrthoDB" id="2851338at2759"/>
<evidence type="ECO:0000313" key="4">
    <source>
        <dbReference type="Proteomes" id="UP000799438"/>
    </source>
</evidence>
<protein>
    <recommendedName>
        <fullName evidence="2">AB hydrolase-1 domain-containing protein</fullName>
    </recommendedName>
</protein>
<proteinExistence type="inferred from homology"/>
<reference evidence="3" key="1">
    <citation type="journal article" date="2020" name="Stud. Mycol.">
        <title>101 Dothideomycetes genomes: a test case for predicting lifestyles and emergence of pathogens.</title>
        <authorList>
            <person name="Haridas S."/>
            <person name="Albert R."/>
            <person name="Binder M."/>
            <person name="Bloem J."/>
            <person name="Labutti K."/>
            <person name="Salamov A."/>
            <person name="Andreopoulos B."/>
            <person name="Baker S."/>
            <person name="Barry K."/>
            <person name="Bills G."/>
            <person name="Bluhm B."/>
            <person name="Cannon C."/>
            <person name="Castanera R."/>
            <person name="Culley D."/>
            <person name="Daum C."/>
            <person name="Ezra D."/>
            <person name="Gonzalez J."/>
            <person name="Henrissat B."/>
            <person name="Kuo A."/>
            <person name="Liang C."/>
            <person name="Lipzen A."/>
            <person name="Lutzoni F."/>
            <person name="Magnuson J."/>
            <person name="Mondo S."/>
            <person name="Nolan M."/>
            <person name="Ohm R."/>
            <person name="Pangilinan J."/>
            <person name="Park H.-J."/>
            <person name="Ramirez L."/>
            <person name="Alfaro M."/>
            <person name="Sun H."/>
            <person name="Tritt A."/>
            <person name="Yoshinaga Y."/>
            <person name="Zwiers L.-H."/>
            <person name="Turgeon B."/>
            <person name="Goodwin S."/>
            <person name="Spatafora J."/>
            <person name="Crous P."/>
            <person name="Grigoriev I."/>
        </authorList>
    </citation>
    <scope>NUCLEOTIDE SEQUENCE</scope>
    <source>
        <strain evidence="3">CBS 121167</strain>
    </source>
</reference>
<organism evidence="3 4">
    <name type="scientific">Aplosporella prunicola CBS 121167</name>
    <dbReference type="NCBI Taxonomy" id="1176127"/>
    <lineage>
        <taxon>Eukaryota</taxon>
        <taxon>Fungi</taxon>
        <taxon>Dikarya</taxon>
        <taxon>Ascomycota</taxon>
        <taxon>Pezizomycotina</taxon>
        <taxon>Dothideomycetes</taxon>
        <taxon>Dothideomycetes incertae sedis</taxon>
        <taxon>Botryosphaeriales</taxon>
        <taxon>Aplosporellaceae</taxon>
        <taxon>Aplosporella</taxon>
    </lineage>
</organism>
<dbReference type="PANTHER" id="PTHR43039">
    <property type="entry name" value="ESTERASE-RELATED"/>
    <property type="match status" value="1"/>
</dbReference>
<evidence type="ECO:0000259" key="2">
    <source>
        <dbReference type="Pfam" id="PF12697"/>
    </source>
</evidence>
<dbReference type="InterPro" id="IPR000073">
    <property type="entry name" value="AB_hydrolase_1"/>
</dbReference>
<dbReference type="Pfam" id="PF12697">
    <property type="entry name" value="Abhydrolase_6"/>
    <property type="match status" value="1"/>
</dbReference>
<keyword evidence="4" id="KW-1185">Reference proteome</keyword>
<dbReference type="AlphaFoldDB" id="A0A6A6B4T3"/>
<comment type="similarity">
    <text evidence="1">Belongs to the AB hydrolase superfamily.</text>
</comment>
<accession>A0A6A6B4T3</accession>
<evidence type="ECO:0000256" key="1">
    <source>
        <dbReference type="ARBA" id="ARBA00008645"/>
    </source>
</evidence>
<gene>
    <name evidence="3" type="ORF">K452DRAFT_289756</name>
</gene>
<evidence type="ECO:0000313" key="3">
    <source>
        <dbReference type="EMBL" id="KAF2139209.1"/>
    </source>
</evidence>
<sequence>MAPVPGLLYVTMQPHGDLPAEEFHDWYNNEHGPTRLRLPFVTNGFRYRATDLGDAGAGSKDMPEWMAAYDITDNNELNSDAYLRLRGPPVKSERETNVMKRIDVDRKCFDVVYEQARDGYQNLEDAYAEDADRGVLVAVSVRCKPGHGIKELVKFYEEEHVPMLSKVPGYRRSRCFKTSQIVKALSAKDQAEQADPEFLSLHEYDTQNGVGTSPEYKAASSTPRLHKLMDEAVSAFKRRTYAQTYTFGPAPRFLHTKLQPFTSPDGATKTLPVNGPSPSAIESFVTTPDGVDLPYRLEGSSSPHAPLLVLINSVLVDWHIWDAFLTSLTGYPAFANYRILRYHARGRSSKTIGTQPITLDLLAADVIALLDALRVPRAAAVIGVSLGGATALNVALKHPDRVTRFVACDTNAAAPAGNAKAWGERIAVAEAESATAALYGKDIDTVASGDELVVGTRLAELTVKRWFAGTSWDGGDTERRCREVQVAVERNSLAGFRAVVQALFKYDLWDEMKSANAQGTFLAGKEDGKVPVGMRGMAEGYAGGKGTFFEIEDAGHLPMVEKPDDVAGIVARELGWVSK</sequence>
<name>A0A6A6B4T3_9PEZI</name>
<dbReference type="SUPFAM" id="SSF53474">
    <property type="entry name" value="alpha/beta-Hydrolases"/>
    <property type="match status" value="1"/>
</dbReference>
<feature type="domain" description="AB hydrolase-1" evidence="2">
    <location>
        <begin position="317"/>
        <end position="567"/>
    </location>
</feature>
<dbReference type="RefSeq" id="XP_033394922.1">
    <property type="nucleotide sequence ID" value="XM_033540886.1"/>
</dbReference>
<dbReference type="InterPro" id="IPR029058">
    <property type="entry name" value="AB_hydrolase_fold"/>
</dbReference>